<dbReference type="Pfam" id="PF01220">
    <property type="entry name" value="DHquinase_II"/>
    <property type="match status" value="1"/>
</dbReference>
<keyword evidence="11" id="KW-1185">Reference proteome</keyword>
<dbReference type="EMBL" id="QQNA01000016">
    <property type="protein sequence ID" value="RDG39604.1"/>
    <property type="molecule type" value="Genomic_DNA"/>
</dbReference>
<dbReference type="InterPro" id="IPR036441">
    <property type="entry name" value="DHquinase_II_sf"/>
</dbReference>
<dbReference type="Proteomes" id="UP000253741">
    <property type="component" value="Unassembled WGS sequence"/>
</dbReference>
<comment type="caution">
    <text evidence="10">The sequence shown here is derived from an EMBL/GenBank/DDBJ whole genome shotgun (WGS) entry which is preliminary data.</text>
</comment>
<dbReference type="GO" id="GO:0008652">
    <property type="term" value="P:amino acid biosynthetic process"/>
    <property type="evidence" value="ECO:0007669"/>
    <property type="project" value="UniProtKB-KW"/>
</dbReference>
<dbReference type="GO" id="GO:0009423">
    <property type="term" value="P:chorismate biosynthetic process"/>
    <property type="evidence" value="ECO:0007669"/>
    <property type="project" value="UniProtKB-UniRule"/>
</dbReference>
<evidence type="ECO:0000256" key="1">
    <source>
        <dbReference type="ARBA" id="ARBA00001864"/>
    </source>
</evidence>
<feature type="binding site" evidence="7">
    <location>
        <position position="91"/>
    </location>
    <ligand>
        <name>substrate</name>
    </ligand>
</feature>
<dbReference type="CDD" id="cd00466">
    <property type="entry name" value="DHQase_II"/>
    <property type="match status" value="1"/>
</dbReference>
<evidence type="ECO:0000313" key="11">
    <source>
        <dbReference type="Proteomes" id="UP000253741"/>
    </source>
</evidence>
<dbReference type="PIRSF" id="PIRSF001399">
    <property type="entry name" value="DHquinase_II"/>
    <property type="match status" value="1"/>
</dbReference>
<evidence type="ECO:0000256" key="4">
    <source>
        <dbReference type="ARBA" id="ARBA00011193"/>
    </source>
</evidence>
<keyword evidence="6 7" id="KW-0456">Lyase</keyword>
<organism evidence="10 11">
    <name type="scientific">Streptomyces corynorhini</name>
    <dbReference type="NCBI Taxonomy" id="2282652"/>
    <lineage>
        <taxon>Bacteria</taxon>
        <taxon>Bacillati</taxon>
        <taxon>Actinomycetota</taxon>
        <taxon>Actinomycetes</taxon>
        <taxon>Kitasatosporales</taxon>
        <taxon>Streptomycetaceae</taxon>
        <taxon>Streptomyces</taxon>
    </lineage>
</organism>
<dbReference type="NCBIfam" id="NF003807">
    <property type="entry name" value="PRK05395.1-4"/>
    <property type="match status" value="1"/>
</dbReference>
<feature type="active site" description="Proton acceptor" evidence="7">
    <location>
        <position position="34"/>
    </location>
</feature>
<dbReference type="EC" id="4.2.1.10" evidence="5 7"/>
<name>A0A370BH64_9ACTN</name>
<evidence type="ECO:0000256" key="9">
    <source>
        <dbReference type="SAM" id="MobiDB-lite"/>
    </source>
</evidence>
<gene>
    <name evidence="7" type="primary">aroQ</name>
    <name evidence="10" type="ORF">DVH02_03085</name>
</gene>
<comment type="caution">
    <text evidence="7">Lacks conserved residue(s) required for the propagation of feature annotation.</text>
</comment>
<accession>A0A370BH64</accession>
<dbReference type="AlphaFoldDB" id="A0A370BH64"/>
<evidence type="ECO:0000313" key="10">
    <source>
        <dbReference type="EMBL" id="RDG39604.1"/>
    </source>
</evidence>
<dbReference type="OrthoDB" id="9790793at2"/>
<evidence type="ECO:0000256" key="6">
    <source>
        <dbReference type="ARBA" id="ARBA00023239"/>
    </source>
</evidence>
<dbReference type="GO" id="GO:0019631">
    <property type="term" value="P:quinate catabolic process"/>
    <property type="evidence" value="ECO:0007669"/>
    <property type="project" value="TreeGrafter"/>
</dbReference>
<dbReference type="HAMAP" id="MF_00169">
    <property type="entry name" value="AroQ"/>
    <property type="match status" value="1"/>
</dbReference>
<evidence type="ECO:0000256" key="5">
    <source>
        <dbReference type="ARBA" id="ARBA00012060"/>
    </source>
</evidence>
<dbReference type="PANTHER" id="PTHR21272:SF3">
    <property type="entry name" value="CATABOLIC 3-DEHYDROQUINASE"/>
    <property type="match status" value="1"/>
</dbReference>
<evidence type="ECO:0000256" key="2">
    <source>
        <dbReference type="ARBA" id="ARBA00004902"/>
    </source>
</evidence>
<feature type="region of interest" description="Disordered" evidence="9">
    <location>
        <begin position="1"/>
        <end position="22"/>
    </location>
</feature>
<dbReference type="GO" id="GO:0003855">
    <property type="term" value="F:3-dehydroquinate dehydratase activity"/>
    <property type="evidence" value="ECO:0007669"/>
    <property type="project" value="UniProtKB-UniRule"/>
</dbReference>
<feature type="binding site" evidence="7">
    <location>
        <position position="122"/>
    </location>
    <ligand>
        <name>substrate</name>
    </ligand>
</feature>
<feature type="binding site" evidence="7">
    <location>
        <position position="85"/>
    </location>
    <ligand>
        <name>substrate</name>
    </ligand>
</feature>
<comment type="catalytic activity">
    <reaction evidence="1 7">
        <text>3-dehydroquinate = 3-dehydroshikimate + H2O</text>
        <dbReference type="Rhea" id="RHEA:21096"/>
        <dbReference type="ChEBI" id="CHEBI:15377"/>
        <dbReference type="ChEBI" id="CHEBI:16630"/>
        <dbReference type="ChEBI" id="CHEBI:32364"/>
        <dbReference type="EC" id="4.2.1.10"/>
    </reaction>
</comment>
<dbReference type="PANTHER" id="PTHR21272">
    <property type="entry name" value="CATABOLIC 3-DEHYDROQUINASE"/>
    <property type="match status" value="1"/>
</dbReference>
<dbReference type="InterPro" id="IPR001874">
    <property type="entry name" value="DHquinase_II"/>
</dbReference>
<sequence length="158" mass="16698">MTDPSGSAQDRPVPVLVPNGPDLDLLGVREPEVYSEEPLAGIEALCRATAAEHGPRADFRQSDHEGVLTDAVQEARTAHRGILINPAGYGHTSVAPREAPAAADLPVVEVRLSDIHAREPFRHFSYVSAVAATVIRGAGAHGHARGPARPTRLTAVAR</sequence>
<proteinExistence type="inferred from homology"/>
<protein>
    <recommendedName>
        <fullName evidence="5 7">3-dehydroquinate dehydratase</fullName>
        <shortName evidence="7">3-dehydroquinase</shortName>
        <ecNumber evidence="5 7">4.2.1.10</ecNumber>
    </recommendedName>
    <alternativeName>
        <fullName evidence="7">Type II DHQase</fullName>
    </alternativeName>
</protein>
<comment type="function">
    <text evidence="7">Catalyzes a trans-dehydration via an enolate intermediate.</text>
</comment>
<evidence type="ECO:0000256" key="8">
    <source>
        <dbReference type="PIRSR" id="PIRSR001399-3"/>
    </source>
</evidence>
<dbReference type="SUPFAM" id="SSF52304">
    <property type="entry name" value="Type II 3-dehydroquinate dehydratase"/>
    <property type="match status" value="1"/>
</dbReference>
<dbReference type="UniPathway" id="UPA00053">
    <property type="reaction ID" value="UER00086"/>
</dbReference>
<feature type="binding site" evidence="7">
    <location>
        <begin position="112"/>
        <end position="113"/>
    </location>
    <ligand>
        <name>substrate</name>
    </ligand>
</feature>
<comment type="similarity">
    <text evidence="3 7">Belongs to the type-II 3-dehydroquinase family.</text>
</comment>
<feature type="site" description="Transition state stabilizer" evidence="7 8">
    <location>
        <position position="29"/>
    </location>
</feature>
<dbReference type="Gene3D" id="3.40.50.9100">
    <property type="entry name" value="Dehydroquinase, class II"/>
    <property type="match status" value="1"/>
</dbReference>
<reference evidence="10 11" key="1">
    <citation type="submission" date="2018-07" db="EMBL/GenBank/DDBJ databases">
        <title>Streptomyces species from bats.</title>
        <authorList>
            <person name="Dunlap C."/>
        </authorList>
    </citation>
    <scope>NUCLEOTIDE SEQUENCE [LARGE SCALE GENOMIC DNA]</scope>
    <source>
        <strain evidence="10 11">AC230</strain>
    </source>
</reference>
<evidence type="ECO:0000256" key="7">
    <source>
        <dbReference type="HAMAP-Rule" id="MF_00169"/>
    </source>
</evidence>
<dbReference type="RefSeq" id="WP_114622102.1">
    <property type="nucleotide sequence ID" value="NZ_QQNA01000016.1"/>
</dbReference>
<keyword evidence="7" id="KW-0028">Amino-acid biosynthesis</keyword>
<comment type="subunit">
    <text evidence="4 7">Homododecamer.</text>
</comment>
<dbReference type="GO" id="GO:0009073">
    <property type="term" value="P:aromatic amino acid family biosynthetic process"/>
    <property type="evidence" value="ECO:0007669"/>
    <property type="project" value="UniProtKB-KW"/>
</dbReference>
<keyword evidence="7" id="KW-0057">Aromatic amino acid biosynthesis</keyword>
<evidence type="ECO:0000256" key="3">
    <source>
        <dbReference type="ARBA" id="ARBA00011037"/>
    </source>
</evidence>
<comment type="pathway">
    <text evidence="2 7">Metabolic intermediate biosynthesis; chorismate biosynthesis; chorismate from D-erythrose 4-phosphate and phosphoenolpyruvate: step 3/7.</text>
</comment>